<dbReference type="InterPro" id="IPR033332">
    <property type="entry name" value="BTG"/>
</dbReference>
<evidence type="ECO:0000256" key="1">
    <source>
        <dbReference type="ARBA" id="ARBA00007989"/>
    </source>
</evidence>
<proteinExistence type="inferred from homology"/>
<keyword evidence="5" id="KW-1185">Reference proteome</keyword>
<protein>
    <recommendedName>
        <fullName evidence="2">Anti-proliferative protein domain-containing protein</fullName>
    </recommendedName>
</protein>
<dbReference type="PRINTS" id="PR00310">
    <property type="entry name" value="ANTIPRLFBTG1"/>
</dbReference>
<organism evidence="4 5">
    <name type="scientific">Artemia franciscana</name>
    <name type="common">Brine shrimp</name>
    <name type="synonym">Artemia sanfranciscana</name>
    <dbReference type="NCBI Taxonomy" id="6661"/>
    <lineage>
        <taxon>Eukaryota</taxon>
        <taxon>Metazoa</taxon>
        <taxon>Ecdysozoa</taxon>
        <taxon>Arthropoda</taxon>
        <taxon>Crustacea</taxon>
        <taxon>Branchiopoda</taxon>
        <taxon>Anostraca</taxon>
        <taxon>Artemiidae</taxon>
        <taxon>Artemia</taxon>
    </lineage>
</organism>
<gene>
    <name evidence="3" type="ORF">QYM36_012974</name>
    <name evidence="4" type="ORF">QYM36_012978</name>
</gene>
<dbReference type="PANTHER" id="PTHR22978">
    <property type="entry name" value="B-CELL TRANSLOCATION GENE"/>
    <property type="match status" value="1"/>
</dbReference>
<dbReference type="GO" id="GO:0008285">
    <property type="term" value="P:negative regulation of cell population proliferation"/>
    <property type="evidence" value="ECO:0007669"/>
    <property type="project" value="TreeGrafter"/>
</dbReference>
<dbReference type="PANTHER" id="PTHR22978:SF22">
    <property type="entry name" value="BTG FAMILY PROTEIN"/>
    <property type="match status" value="1"/>
</dbReference>
<dbReference type="SMART" id="SM00099">
    <property type="entry name" value="btg1"/>
    <property type="match status" value="1"/>
</dbReference>
<evidence type="ECO:0000259" key="2">
    <source>
        <dbReference type="PROSITE" id="PS00960"/>
    </source>
</evidence>
<dbReference type="Pfam" id="PF07742">
    <property type="entry name" value="BTG"/>
    <property type="match status" value="1"/>
</dbReference>
<accession>A0AA88HH91</accession>
<sequence length="181" mass="20200">MRLEVTSAANFLVSLVRLKKTAAAIPQHQLDMLRENIIETLRLRYRDHWFPERPCKGSGYRCIRINGKIDPLLAQAGEDSGIPATFLYTLFPSELTMWVDPSEVSYRIGENGSICVLYDERQIAESIRLAQLSPTPSSSSYVSTPSSSPGLDYSDSSCKLDFAMDARNILAYEHMAAFVAS</sequence>
<comment type="caution">
    <text evidence="4">The sequence shown here is derived from an EMBL/GenBank/DDBJ whole genome shotgun (WGS) entry which is preliminary data.</text>
</comment>
<dbReference type="EMBL" id="JAVRJZ010000017">
    <property type="protein sequence ID" value="KAK2709156.1"/>
    <property type="molecule type" value="Genomic_DNA"/>
</dbReference>
<dbReference type="Proteomes" id="UP001187531">
    <property type="component" value="Unassembled WGS sequence"/>
</dbReference>
<evidence type="ECO:0000313" key="3">
    <source>
        <dbReference type="EMBL" id="KAK2709156.1"/>
    </source>
</evidence>
<evidence type="ECO:0000313" key="4">
    <source>
        <dbReference type="EMBL" id="KAK2709160.1"/>
    </source>
</evidence>
<comment type="similarity">
    <text evidence="1">Belongs to the BTG family.</text>
</comment>
<reference evidence="4" key="1">
    <citation type="submission" date="2023-07" db="EMBL/GenBank/DDBJ databases">
        <title>Chromosome-level genome assembly of Artemia franciscana.</title>
        <authorList>
            <person name="Jo E."/>
        </authorList>
    </citation>
    <scope>NUCLEOTIDE SEQUENCE</scope>
    <source>
        <tissue evidence="4">Whole body</tissue>
    </source>
</reference>
<name>A0AA88HH91_ARTSF</name>
<dbReference type="EMBL" id="JAVRJZ010000017">
    <property type="protein sequence ID" value="KAK2709160.1"/>
    <property type="molecule type" value="Genomic_DNA"/>
</dbReference>
<dbReference type="InterPro" id="IPR036054">
    <property type="entry name" value="BTG-like_sf"/>
</dbReference>
<dbReference type="GO" id="GO:0005634">
    <property type="term" value="C:nucleus"/>
    <property type="evidence" value="ECO:0007669"/>
    <property type="project" value="TreeGrafter"/>
</dbReference>
<dbReference type="InterPro" id="IPR002087">
    <property type="entry name" value="Anti_prolifrtn"/>
</dbReference>
<dbReference type="AlphaFoldDB" id="A0AA88HH91"/>
<feature type="domain" description="Anti-proliferative protein" evidence="2">
    <location>
        <begin position="45"/>
        <end position="65"/>
    </location>
</feature>
<dbReference type="Gene3D" id="3.90.640.90">
    <property type="entry name" value="Anti-proliferative protein, N-terminal domain"/>
    <property type="match status" value="1"/>
</dbReference>
<dbReference type="GO" id="GO:0005737">
    <property type="term" value="C:cytoplasm"/>
    <property type="evidence" value="ECO:0007669"/>
    <property type="project" value="TreeGrafter"/>
</dbReference>
<dbReference type="PROSITE" id="PS00960">
    <property type="entry name" value="BTG_1"/>
    <property type="match status" value="1"/>
</dbReference>
<evidence type="ECO:0000313" key="5">
    <source>
        <dbReference type="Proteomes" id="UP001187531"/>
    </source>
</evidence>
<dbReference type="SUPFAM" id="SSF160696">
    <property type="entry name" value="BTG domain-like"/>
    <property type="match status" value="1"/>
</dbReference>